<evidence type="ECO:0000313" key="1">
    <source>
        <dbReference type="EMBL" id="PKY90731.1"/>
    </source>
</evidence>
<reference evidence="1 2" key="1">
    <citation type="submission" date="2017-12" db="EMBL/GenBank/DDBJ databases">
        <title>Phylogenetic diversity of female urinary microbiome.</title>
        <authorList>
            <person name="Thomas-White K."/>
            <person name="Wolfe A.J."/>
        </authorList>
    </citation>
    <scope>NUCLEOTIDE SEQUENCE [LARGE SCALE GENOMIC DNA]</scope>
    <source>
        <strain evidence="1 2">UMB0898</strain>
    </source>
</reference>
<evidence type="ECO:0000313" key="2">
    <source>
        <dbReference type="Proteomes" id="UP000234384"/>
    </source>
</evidence>
<proteinExistence type="predicted"/>
<name>A0A2I1K512_9LACT</name>
<dbReference type="OrthoDB" id="2138826at2"/>
<gene>
    <name evidence="1" type="ORF">CYJ57_00725</name>
</gene>
<dbReference type="AlphaFoldDB" id="A0A2I1K512"/>
<sequence>MQYITESQARRLAKEYIANPEQKYITYNIRERSYRLVDFYKFYFRFSRRESVWNIPIYHVEEIYLEDPNEDAMTEAIMAAINTRVDDTLQLKLKRSFTKDDCKVMLNYYFSSKCYLLYYDYYLGRVVLIKERDKTLDFINLVGVRYHFIGDMNDIMTQRIDIDEHTLMTFMSIFMNEQTPIRSISGFNEINEKVHAYLCPEIQKLDQWLTDKEVIVTD</sequence>
<comment type="caution">
    <text evidence="1">The sequence shown here is derived from an EMBL/GenBank/DDBJ whole genome shotgun (WGS) entry which is preliminary data.</text>
</comment>
<accession>A0A2I1K512</accession>
<organism evidence="1 2">
    <name type="scientific">Falseniella ignava</name>
    <dbReference type="NCBI Taxonomy" id="137730"/>
    <lineage>
        <taxon>Bacteria</taxon>
        <taxon>Bacillati</taxon>
        <taxon>Bacillota</taxon>
        <taxon>Bacilli</taxon>
        <taxon>Lactobacillales</taxon>
        <taxon>Aerococcaceae</taxon>
        <taxon>Falseniella</taxon>
    </lineage>
</organism>
<dbReference type="EMBL" id="PKHE01000001">
    <property type="protein sequence ID" value="PKY90731.1"/>
    <property type="molecule type" value="Genomic_DNA"/>
</dbReference>
<dbReference type="RefSeq" id="WP_006700883.1">
    <property type="nucleotide sequence ID" value="NZ_PKHE01000001.1"/>
</dbReference>
<protein>
    <submittedName>
        <fullName evidence="1">Uncharacterized protein</fullName>
    </submittedName>
</protein>
<dbReference type="Proteomes" id="UP000234384">
    <property type="component" value="Unassembled WGS sequence"/>
</dbReference>